<accession>A0A512H7L8</accession>
<dbReference type="InterPro" id="IPR014914">
    <property type="entry name" value="RES_dom"/>
</dbReference>
<organism evidence="3 4">
    <name type="scientific">Pararhodospirillum oryzae</name>
    <dbReference type="NCBI Taxonomy" id="478448"/>
    <lineage>
        <taxon>Bacteria</taxon>
        <taxon>Pseudomonadati</taxon>
        <taxon>Pseudomonadota</taxon>
        <taxon>Alphaproteobacteria</taxon>
        <taxon>Rhodospirillales</taxon>
        <taxon>Rhodospirillaceae</taxon>
        <taxon>Pararhodospirillum</taxon>
    </lineage>
</organism>
<dbReference type="Proteomes" id="UP000321567">
    <property type="component" value="Unassembled WGS sequence"/>
</dbReference>
<proteinExistence type="predicted"/>
<keyword evidence="4" id="KW-1185">Reference proteome</keyword>
<feature type="domain" description="RES" evidence="2">
    <location>
        <begin position="42"/>
        <end position="181"/>
    </location>
</feature>
<gene>
    <name evidence="3" type="ORF">ROR02_15800</name>
</gene>
<dbReference type="AlphaFoldDB" id="A0A512H7L8"/>
<protein>
    <recommendedName>
        <fullName evidence="2">RES domain-containing protein</fullName>
    </recommendedName>
</protein>
<comment type="caution">
    <text evidence="3">The sequence shown here is derived from an EMBL/GenBank/DDBJ whole genome shotgun (WGS) entry which is preliminary data.</text>
</comment>
<feature type="region of interest" description="Disordered" evidence="1">
    <location>
        <begin position="193"/>
        <end position="223"/>
    </location>
</feature>
<dbReference type="RefSeq" id="WP_147163479.1">
    <property type="nucleotide sequence ID" value="NZ_BJZO01000036.1"/>
</dbReference>
<dbReference type="OrthoDB" id="7257056at2"/>
<dbReference type="Pfam" id="PF08808">
    <property type="entry name" value="RES"/>
    <property type="match status" value="1"/>
</dbReference>
<evidence type="ECO:0000313" key="4">
    <source>
        <dbReference type="Proteomes" id="UP000321567"/>
    </source>
</evidence>
<reference evidence="3 4" key="1">
    <citation type="submission" date="2019-07" db="EMBL/GenBank/DDBJ databases">
        <title>Whole genome shotgun sequence of Rhodospirillum oryzae NBRC 107573.</title>
        <authorList>
            <person name="Hosoyama A."/>
            <person name="Uohara A."/>
            <person name="Ohji S."/>
            <person name="Ichikawa N."/>
        </authorList>
    </citation>
    <scope>NUCLEOTIDE SEQUENCE [LARGE SCALE GENOMIC DNA]</scope>
    <source>
        <strain evidence="3 4">NBRC 107573</strain>
    </source>
</reference>
<sequence length="223" mass="24599">MTTPRPPADLATRTPRRITLPEGTRLHRFHPAGLGALYFDRSREGRFNAPDGSYGVLYVARERAGAFAETFLRSPGARLIDPGLMRRKAYVCFEVLRPLTLIEFTGPGLAVVGATAEVSHRGLPYDVPQAWSKALRDHPVKADGLAYTARHDETAQCHALFDQASGALGVCAAEATLDVDWFWQLAEDYGLACPPPQPSARPRGPRGRNVRKSHRLRQPHGLR</sequence>
<dbReference type="EMBL" id="BJZO01000036">
    <property type="protein sequence ID" value="GEO81449.1"/>
    <property type="molecule type" value="Genomic_DNA"/>
</dbReference>
<feature type="compositionally biased region" description="Basic residues" evidence="1">
    <location>
        <begin position="203"/>
        <end position="223"/>
    </location>
</feature>
<evidence type="ECO:0000256" key="1">
    <source>
        <dbReference type="SAM" id="MobiDB-lite"/>
    </source>
</evidence>
<name>A0A512H7L8_9PROT</name>
<evidence type="ECO:0000259" key="2">
    <source>
        <dbReference type="Pfam" id="PF08808"/>
    </source>
</evidence>
<evidence type="ECO:0000313" key="3">
    <source>
        <dbReference type="EMBL" id="GEO81449.1"/>
    </source>
</evidence>